<accession>A0AAD7DU06</accession>
<evidence type="ECO:0000256" key="1">
    <source>
        <dbReference type="SAM" id="MobiDB-lite"/>
    </source>
</evidence>
<comment type="caution">
    <text evidence="2">The sequence shown here is derived from an EMBL/GenBank/DDBJ whole genome shotgun (WGS) entry which is preliminary data.</text>
</comment>
<sequence length="227" mass="24998">MLNDRRLPWDFSSTLVKDNNVVNPVELSKQEVGMNQYTGQRPSKAQGFFRKKPPENTETVPDKEGRMAVCKPVISGDLLQTTPLALLVFFRPPSTPGSKPGLLGHQKFHSQTVVGIPFLPHAEPLTVPSATLFELNSMLPSCVAIFRLAFLTPSLPFHVISVSHLSLLDTCQNLLSWPHLIVLATSPTTEPNGTVAIFVTKKYNKFGDYSAIQSDPTSPENTLQLGY</sequence>
<feature type="region of interest" description="Disordered" evidence="1">
    <location>
        <begin position="38"/>
        <end position="61"/>
    </location>
</feature>
<protein>
    <submittedName>
        <fullName evidence="2">Uncharacterized protein</fullName>
    </submittedName>
</protein>
<name>A0AAD7DU06_MYCRO</name>
<feature type="compositionally biased region" description="Basic and acidic residues" evidence="1">
    <location>
        <begin position="52"/>
        <end position="61"/>
    </location>
</feature>
<reference evidence="2" key="1">
    <citation type="submission" date="2023-03" db="EMBL/GenBank/DDBJ databases">
        <title>Massive genome expansion in bonnet fungi (Mycena s.s.) driven by repeated elements and novel gene families across ecological guilds.</title>
        <authorList>
            <consortium name="Lawrence Berkeley National Laboratory"/>
            <person name="Harder C.B."/>
            <person name="Miyauchi S."/>
            <person name="Viragh M."/>
            <person name="Kuo A."/>
            <person name="Thoen E."/>
            <person name="Andreopoulos B."/>
            <person name="Lu D."/>
            <person name="Skrede I."/>
            <person name="Drula E."/>
            <person name="Henrissat B."/>
            <person name="Morin E."/>
            <person name="Kohler A."/>
            <person name="Barry K."/>
            <person name="LaButti K."/>
            <person name="Morin E."/>
            <person name="Salamov A."/>
            <person name="Lipzen A."/>
            <person name="Mereny Z."/>
            <person name="Hegedus B."/>
            <person name="Baldrian P."/>
            <person name="Stursova M."/>
            <person name="Weitz H."/>
            <person name="Taylor A."/>
            <person name="Grigoriev I.V."/>
            <person name="Nagy L.G."/>
            <person name="Martin F."/>
            <person name="Kauserud H."/>
        </authorList>
    </citation>
    <scope>NUCLEOTIDE SEQUENCE</scope>
    <source>
        <strain evidence="2">CBHHK067</strain>
    </source>
</reference>
<dbReference type="EMBL" id="JARKIE010000024">
    <property type="protein sequence ID" value="KAJ7698951.1"/>
    <property type="molecule type" value="Genomic_DNA"/>
</dbReference>
<organism evidence="2 3">
    <name type="scientific">Mycena rosella</name>
    <name type="common">Pink bonnet</name>
    <name type="synonym">Agaricus rosellus</name>
    <dbReference type="NCBI Taxonomy" id="1033263"/>
    <lineage>
        <taxon>Eukaryota</taxon>
        <taxon>Fungi</taxon>
        <taxon>Dikarya</taxon>
        <taxon>Basidiomycota</taxon>
        <taxon>Agaricomycotina</taxon>
        <taxon>Agaricomycetes</taxon>
        <taxon>Agaricomycetidae</taxon>
        <taxon>Agaricales</taxon>
        <taxon>Marasmiineae</taxon>
        <taxon>Mycenaceae</taxon>
        <taxon>Mycena</taxon>
    </lineage>
</organism>
<dbReference type="AlphaFoldDB" id="A0AAD7DU06"/>
<gene>
    <name evidence="2" type="ORF">B0H17DRAFT_1129496</name>
</gene>
<proteinExistence type="predicted"/>
<evidence type="ECO:0000313" key="3">
    <source>
        <dbReference type="Proteomes" id="UP001221757"/>
    </source>
</evidence>
<evidence type="ECO:0000313" key="2">
    <source>
        <dbReference type="EMBL" id="KAJ7698951.1"/>
    </source>
</evidence>
<keyword evidence="3" id="KW-1185">Reference proteome</keyword>
<dbReference type="Proteomes" id="UP001221757">
    <property type="component" value="Unassembled WGS sequence"/>
</dbReference>